<protein>
    <submittedName>
        <fullName evidence="1">Uncharacterized protein</fullName>
    </submittedName>
</protein>
<evidence type="ECO:0000313" key="2">
    <source>
        <dbReference type="Proteomes" id="UP000828390"/>
    </source>
</evidence>
<sequence>MQPSFTRACREQVCTRTSTRFWPRATAVQTGKRCMDTTCTSTSVPRTVGILVASVTERSMCPVRRNRTTMDSRRASNIV</sequence>
<reference evidence="1" key="2">
    <citation type="submission" date="2020-11" db="EMBL/GenBank/DDBJ databases">
        <authorList>
            <person name="McCartney M.A."/>
            <person name="Auch B."/>
            <person name="Kono T."/>
            <person name="Mallez S."/>
            <person name="Becker A."/>
            <person name="Gohl D.M."/>
            <person name="Silverstein K.A.T."/>
            <person name="Koren S."/>
            <person name="Bechman K.B."/>
            <person name="Herman A."/>
            <person name="Abrahante J.E."/>
            <person name="Garbe J."/>
        </authorList>
    </citation>
    <scope>NUCLEOTIDE SEQUENCE</scope>
    <source>
        <strain evidence="1">Duluth1</strain>
        <tissue evidence="1">Whole animal</tissue>
    </source>
</reference>
<accession>A0A9D4J6S2</accession>
<dbReference type="AlphaFoldDB" id="A0A9D4J6S2"/>
<comment type="caution">
    <text evidence="1">The sequence shown here is derived from an EMBL/GenBank/DDBJ whole genome shotgun (WGS) entry which is preliminary data.</text>
</comment>
<organism evidence="1 2">
    <name type="scientific">Dreissena polymorpha</name>
    <name type="common">Zebra mussel</name>
    <name type="synonym">Mytilus polymorpha</name>
    <dbReference type="NCBI Taxonomy" id="45954"/>
    <lineage>
        <taxon>Eukaryota</taxon>
        <taxon>Metazoa</taxon>
        <taxon>Spiralia</taxon>
        <taxon>Lophotrochozoa</taxon>
        <taxon>Mollusca</taxon>
        <taxon>Bivalvia</taxon>
        <taxon>Autobranchia</taxon>
        <taxon>Heteroconchia</taxon>
        <taxon>Euheterodonta</taxon>
        <taxon>Imparidentia</taxon>
        <taxon>Neoheterodontei</taxon>
        <taxon>Myida</taxon>
        <taxon>Dreissenoidea</taxon>
        <taxon>Dreissenidae</taxon>
        <taxon>Dreissena</taxon>
    </lineage>
</organism>
<proteinExistence type="predicted"/>
<reference evidence="1" key="1">
    <citation type="journal article" date="2019" name="bioRxiv">
        <title>The Genome of the Zebra Mussel, Dreissena polymorpha: A Resource for Invasive Species Research.</title>
        <authorList>
            <person name="McCartney M.A."/>
            <person name="Auch B."/>
            <person name="Kono T."/>
            <person name="Mallez S."/>
            <person name="Zhang Y."/>
            <person name="Obille A."/>
            <person name="Becker A."/>
            <person name="Abrahante J.E."/>
            <person name="Garbe J."/>
            <person name="Badalamenti J.P."/>
            <person name="Herman A."/>
            <person name="Mangelson H."/>
            <person name="Liachko I."/>
            <person name="Sullivan S."/>
            <person name="Sone E.D."/>
            <person name="Koren S."/>
            <person name="Silverstein K.A.T."/>
            <person name="Beckman K.B."/>
            <person name="Gohl D.M."/>
        </authorList>
    </citation>
    <scope>NUCLEOTIDE SEQUENCE</scope>
    <source>
        <strain evidence="1">Duluth1</strain>
        <tissue evidence="1">Whole animal</tissue>
    </source>
</reference>
<keyword evidence="2" id="KW-1185">Reference proteome</keyword>
<dbReference type="Proteomes" id="UP000828390">
    <property type="component" value="Unassembled WGS sequence"/>
</dbReference>
<evidence type="ECO:0000313" key="1">
    <source>
        <dbReference type="EMBL" id="KAH3797317.1"/>
    </source>
</evidence>
<gene>
    <name evidence="1" type="ORF">DPMN_150895</name>
</gene>
<name>A0A9D4J6S2_DREPO</name>
<dbReference type="EMBL" id="JAIWYP010000007">
    <property type="protein sequence ID" value="KAH3797317.1"/>
    <property type="molecule type" value="Genomic_DNA"/>
</dbReference>